<dbReference type="RefSeq" id="WP_092495986.1">
    <property type="nucleotide sequence ID" value="NZ_FOFG01000004.1"/>
</dbReference>
<evidence type="ECO:0000313" key="4">
    <source>
        <dbReference type="Proteomes" id="UP000199647"/>
    </source>
</evidence>
<feature type="region of interest" description="Disordered" evidence="1">
    <location>
        <begin position="39"/>
        <end position="105"/>
    </location>
</feature>
<name>A0A1H9FG30_9HYPH</name>
<evidence type="ECO:0000313" key="3">
    <source>
        <dbReference type="EMBL" id="SEQ36870.1"/>
    </source>
</evidence>
<evidence type="ECO:0000256" key="2">
    <source>
        <dbReference type="SAM" id="SignalP"/>
    </source>
</evidence>
<sequence length="132" mass="13127">MSGMPAPRALACRKVPSTARFAIACAVLLAAAASGPATGQTLGLPYGTSPPSATSSGGAAADQPNPGAVNSAIGSQQAGAGWGHYEAPGRTSATTKPLSYGTDAQGNAWVYDPATGLTQNFGTGETRYRGRK</sequence>
<dbReference type="Proteomes" id="UP000199647">
    <property type="component" value="Unassembled WGS sequence"/>
</dbReference>
<protein>
    <submittedName>
        <fullName evidence="3">Uncharacterized protein</fullName>
    </submittedName>
</protein>
<evidence type="ECO:0000256" key="1">
    <source>
        <dbReference type="SAM" id="MobiDB-lite"/>
    </source>
</evidence>
<organism evidence="3 4">
    <name type="scientific">Faunimonas pinastri</name>
    <dbReference type="NCBI Taxonomy" id="1855383"/>
    <lineage>
        <taxon>Bacteria</taxon>
        <taxon>Pseudomonadati</taxon>
        <taxon>Pseudomonadota</taxon>
        <taxon>Alphaproteobacteria</taxon>
        <taxon>Hyphomicrobiales</taxon>
        <taxon>Afifellaceae</taxon>
        <taxon>Faunimonas</taxon>
    </lineage>
</organism>
<reference evidence="3 4" key="1">
    <citation type="submission" date="2016-10" db="EMBL/GenBank/DDBJ databases">
        <authorList>
            <person name="de Groot N.N."/>
        </authorList>
    </citation>
    <scope>NUCLEOTIDE SEQUENCE [LARGE SCALE GENOMIC DNA]</scope>
    <source>
        <strain evidence="3 4">A52C2</strain>
    </source>
</reference>
<feature type="signal peptide" evidence="2">
    <location>
        <begin position="1"/>
        <end position="39"/>
    </location>
</feature>
<keyword evidence="4" id="KW-1185">Reference proteome</keyword>
<dbReference type="EMBL" id="FOFG01000004">
    <property type="protein sequence ID" value="SEQ36870.1"/>
    <property type="molecule type" value="Genomic_DNA"/>
</dbReference>
<proteinExistence type="predicted"/>
<feature type="compositionally biased region" description="Polar residues" evidence="1">
    <location>
        <begin position="91"/>
        <end position="105"/>
    </location>
</feature>
<dbReference type="OrthoDB" id="10018086at2"/>
<feature type="chain" id="PRO_5011623114" evidence="2">
    <location>
        <begin position="40"/>
        <end position="132"/>
    </location>
</feature>
<feature type="compositionally biased region" description="Low complexity" evidence="1">
    <location>
        <begin position="47"/>
        <end position="61"/>
    </location>
</feature>
<accession>A0A1H9FG30</accession>
<keyword evidence="2" id="KW-0732">Signal</keyword>
<dbReference type="STRING" id="1855383.SAMN05216548_104108"/>
<gene>
    <name evidence="3" type="ORF">SAMN05216548_104108</name>
</gene>
<dbReference type="AlphaFoldDB" id="A0A1H9FG30"/>